<accession>A0A158BZW9</accession>
<keyword evidence="3" id="KW-1185">Reference proteome</keyword>
<protein>
    <submittedName>
        <fullName evidence="2">Uncharacterized protein</fullName>
    </submittedName>
</protein>
<proteinExistence type="predicted"/>
<evidence type="ECO:0000313" key="3">
    <source>
        <dbReference type="Proteomes" id="UP000071859"/>
    </source>
</evidence>
<dbReference type="Proteomes" id="UP000071859">
    <property type="component" value="Unassembled WGS sequence"/>
</dbReference>
<evidence type="ECO:0000256" key="1">
    <source>
        <dbReference type="SAM" id="MobiDB-lite"/>
    </source>
</evidence>
<comment type="caution">
    <text evidence="2">The sequence shown here is derived from an EMBL/GenBank/DDBJ whole genome shotgun (WGS) entry which is preliminary data.</text>
</comment>
<sequence>MHEYAGPLIPGPARMFGTRPPPSRQPVCWMPANNQAPLLFARNMHSAASDAALCRSQ</sequence>
<feature type="region of interest" description="Disordered" evidence="1">
    <location>
        <begin position="1"/>
        <end position="23"/>
    </location>
</feature>
<name>A0A158BZW9_9BURK</name>
<dbReference type="AlphaFoldDB" id="A0A158BZW9"/>
<organism evidence="2 3">
    <name type="scientific">Caballeronia calidae</name>
    <dbReference type="NCBI Taxonomy" id="1777139"/>
    <lineage>
        <taxon>Bacteria</taxon>
        <taxon>Pseudomonadati</taxon>
        <taxon>Pseudomonadota</taxon>
        <taxon>Betaproteobacteria</taxon>
        <taxon>Burkholderiales</taxon>
        <taxon>Burkholderiaceae</taxon>
        <taxon>Caballeronia</taxon>
    </lineage>
</organism>
<evidence type="ECO:0000313" key="2">
    <source>
        <dbReference type="EMBL" id="SAK75648.1"/>
    </source>
</evidence>
<reference evidence="2" key="1">
    <citation type="submission" date="2016-01" db="EMBL/GenBank/DDBJ databases">
        <authorList>
            <person name="Peeters C."/>
        </authorList>
    </citation>
    <scope>NUCLEOTIDE SEQUENCE</scope>
    <source>
        <strain evidence="2">LMG 29321</strain>
    </source>
</reference>
<dbReference type="EMBL" id="FCOX02000015">
    <property type="protein sequence ID" value="SAK75648.1"/>
    <property type="molecule type" value="Genomic_DNA"/>
</dbReference>
<gene>
    <name evidence="2" type="ORF">AWB78_03308</name>
</gene>